<accession>A0A8R1IJJ4</accession>
<dbReference type="Proteomes" id="UP000005237">
    <property type="component" value="Unassembled WGS sequence"/>
</dbReference>
<name>A0A8R1IJJ4_CAEJA</name>
<keyword evidence="2" id="KW-1185">Reference proteome</keyword>
<reference evidence="2" key="1">
    <citation type="submission" date="2010-08" db="EMBL/GenBank/DDBJ databases">
        <authorList>
            <consortium name="Caenorhabditis japonica Sequencing Consortium"/>
            <person name="Wilson R.K."/>
        </authorList>
    </citation>
    <scope>NUCLEOTIDE SEQUENCE [LARGE SCALE GENOMIC DNA]</scope>
    <source>
        <strain evidence="2">DF5081</strain>
    </source>
</reference>
<protein>
    <submittedName>
        <fullName evidence="1">Uncharacterized protein</fullName>
    </submittedName>
</protein>
<dbReference type="EnsemblMetazoa" id="CJA33462.1">
    <property type="protein sequence ID" value="CJA33462.1"/>
    <property type="gene ID" value="WBGene00209309"/>
</dbReference>
<proteinExistence type="predicted"/>
<dbReference type="AlphaFoldDB" id="A0A8R1IJJ4"/>
<evidence type="ECO:0000313" key="2">
    <source>
        <dbReference type="Proteomes" id="UP000005237"/>
    </source>
</evidence>
<organism evidence="1 2">
    <name type="scientific">Caenorhabditis japonica</name>
    <dbReference type="NCBI Taxonomy" id="281687"/>
    <lineage>
        <taxon>Eukaryota</taxon>
        <taxon>Metazoa</taxon>
        <taxon>Ecdysozoa</taxon>
        <taxon>Nematoda</taxon>
        <taxon>Chromadorea</taxon>
        <taxon>Rhabditida</taxon>
        <taxon>Rhabditina</taxon>
        <taxon>Rhabditomorpha</taxon>
        <taxon>Rhabditoidea</taxon>
        <taxon>Rhabditidae</taxon>
        <taxon>Peloderinae</taxon>
        <taxon>Caenorhabditis</taxon>
    </lineage>
</organism>
<sequence>MDDAKRSRTERDEKLANSDLPCGFTKIGSNVLWKRKESRTVVLTHFSNLYAATTREPRPRYTHPDEPEILQHEVEHAIVTSKTNISPGPDQITMLQLKLGIESMAPHLTAALNQVLTNGIIFES</sequence>
<reference evidence="1" key="2">
    <citation type="submission" date="2022-06" db="UniProtKB">
        <authorList>
            <consortium name="EnsemblMetazoa"/>
        </authorList>
    </citation>
    <scope>IDENTIFICATION</scope>
    <source>
        <strain evidence="1">DF5081</strain>
    </source>
</reference>
<evidence type="ECO:0000313" key="1">
    <source>
        <dbReference type="EnsemblMetazoa" id="CJA33462.1"/>
    </source>
</evidence>